<dbReference type="InterPro" id="IPR031009">
    <property type="entry name" value="Tcm_partner"/>
</dbReference>
<dbReference type="Proteomes" id="UP000299290">
    <property type="component" value="Unassembled WGS sequence"/>
</dbReference>
<name>A0A4D4KQG2_9ACTN</name>
<sequence length="381" mass="42522">MSTGTNGSYWQGKALPSVFKHELLRRYIPPFGGMTSRQSQDKRVVYLDGYAGEGRYESGEPGSAEIALRVASYYRSRGLKLSCFFVEEQAKSFERLLEVLQTYRARGVDARAHRGEVDGVLDDVVLRARGVPLFLFLDPCGLCLPMERLVDVLARRRPGTRPATELLMNFSMMAVRRLGGHVSSPKGNEKSLERFDAVCGGRWWREYFSGAASEQDAAEAVAAEYARRLEQQTGMSVQSVPVAADSHVKPVYHLVFATHSPYGLWVFGDAVARARDEWWKTLELREDDALFSAASLKRPDPATVEKEAVPAMARNLETLLLRTRRPVKLVDHTLEVFGTYYGQVTEPAARKAVKLLHSQGKTPSTGVGEKRTRELIVRPAA</sequence>
<evidence type="ECO:0000313" key="1">
    <source>
        <dbReference type="EMBL" id="GDY49146.1"/>
    </source>
</evidence>
<protein>
    <recommendedName>
        <fullName evidence="3">Three-Cys-motif partner protein TcmP</fullName>
    </recommendedName>
</protein>
<accession>A0A4D4KQG2</accession>
<gene>
    <name evidence="1" type="ORF">SANT12839_100280</name>
</gene>
<dbReference type="AlphaFoldDB" id="A0A4D4KQG2"/>
<reference evidence="1 2" key="1">
    <citation type="journal article" date="2020" name="Int. J. Syst. Evol. Microbiol.">
        <title>Reclassification of Streptomyces castelarensis and Streptomyces sporoclivatus as later heterotypic synonyms of Streptomyces antimycoticus.</title>
        <authorList>
            <person name="Komaki H."/>
            <person name="Tamura T."/>
        </authorList>
    </citation>
    <scope>NUCLEOTIDE SEQUENCE [LARGE SCALE GENOMIC DNA]</scope>
    <source>
        <strain evidence="1 2">NBRC 12839</strain>
    </source>
</reference>
<dbReference type="EMBL" id="BJHV01000002">
    <property type="protein sequence ID" value="GDY49146.1"/>
    <property type="molecule type" value="Genomic_DNA"/>
</dbReference>
<dbReference type="NCBIfam" id="TIGR04474">
    <property type="entry name" value="tcm_partner"/>
    <property type="match status" value="1"/>
</dbReference>
<organism evidence="1 2">
    <name type="scientific">Streptomyces antimycoticus</name>
    <dbReference type="NCBI Taxonomy" id="68175"/>
    <lineage>
        <taxon>Bacteria</taxon>
        <taxon>Bacillati</taxon>
        <taxon>Actinomycetota</taxon>
        <taxon>Actinomycetes</taxon>
        <taxon>Kitasatosporales</taxon>
        <taxon>Streptomycetaceae</taxon>
        <taxon>Streptomyces</taxon>
        <taxon>Streptomyces violaceusniger group</taxon>
    </lineage>
</organism>
<evidence type="ECO:0000313" key="2">
    <source>
        <dbReference type="Proteomes" id="UP000299290"/>
    </source>
</evidence>
<proteinExistence type="predicted"/>
<dbReference type="RefSeq" id="WP_137970513.1">
    <property type="nucleotide sequence ID" value="NZ_BJHV01000002.1"/>
</dbReference>
<comment type="caution">
    <text evidence="1">The sequence shown here is derived from an EMBL/GenBank/DDBJ whole genome shotgun (WGS) entry which is preliminary data.</text>
</comment>
<keyword evidence="2" id="KW-1185">Reference proteome</keyword>
<evidence type="ECO:0008006" key="3">
    <source>
        <dbReference type="Google" id="ProtNLM"/>
    </source>
</evidence>